<keyword evidence="1" id="KW-0175">Coiled coil</keyword>
<feature type="chain" id="PRO_5023028483" evidence="3">
    <location>
        <begin position="30"/>
        <end position="765"/>
    </location>
</feature>
<evidence type="ECO:0000313" key="5">
    <source>
        <dbReference type="Proteomes" id="UP000319143"/>
    </source>
</evidence>
<reference evidence="4 5" key="1">
    <citation type="submission" date="2019-02" db="EMBL/GenBank/DDBJ databases">
        <title>Deep-cultivation of Planctomycetes and their phenomic and genomic characterization uncovers novel biology.</title>
        <authorList>
            <person name="Wiegand S."/>
            <person name="Jogler M."/>
            <person name="Boedeker C."/>
            <person name="Pinto D."/>
            <person name="Vollmers J."/>
            <person name="Rivas-Marin E."/>
            <person name="Kohn T."/>
            <person name="Peeters S.H."/>
            <person name="Heuer A."/>
            <person name="Rast P."/>
            <person name="Oberbeckmann S."/>
            <person name="Bunk B."/>
            <person name="Jeske O."/>
            <person name="Meyerdierks A."/>
            <person name="Storesund J.E."/>
            <person name="Kallscheuer N."/>
            <person name="Luecker S."/>
            <person name="Lage O.M."/>
            <person name="Pohl T."/>
            <person name="Merkel B.J."/>
            <person name="Hornburger P."/>
            <person name="Mueller R.-W."/>
            <person name="Bruemmer F."/>
            <person name="Labrenz M."/>
            <person name="Spormann A.M."/>
            <person name="Op Den Camp H."/>
            <person name="Overmann J."/>
            <person name="Amann R."/>
            <person name="Jetten M.S.M."/>
            <person name="Mascher T."/>
            <person name="Medema M.H."/>
            <person name="Devos D.P."/>
            <person name="Kaster A.-K."/>
            <person name="Ovreas L."/>
            <person name="Rohde M."/>
            <person name="Galperin M.Y."/>
            <person name="Jogler C."/>
        </authorList>
    </citation>
    <scope>NUCLEOTIDE SEQUENCE [LARGE SCALE GENOMIC DNA]</scope>
    <source>
        <strain evidence="4 5">Poly41</strain>
    </source>
</reference>
<evidence type="ECO:0000256" key="1">
    <source>
        <dbReference type="SAM" id="Coils"/>
    </source>
</evidence>
<gene>
    <name evidence="4" type="ORF">Poly41_54780</name>
</gene>
<proteinExistence type="predicted"/>
<organism evidence="4 5">
    <name type="scientific">Novipirellula artificiosorum</name>
    <dbReference type="NCBI Taxonomy" id="2528016"/>
    <lineage>
        <taxon>Bacteria</taxon>
        <taxon>Pseudomonadati</taxon>
        <taxon>Planctomycetota</taxon>
        <taxon>Planctomycetia</taxon>
        <taxon>Pirellulales</taxon>
        <taxon>Pirellulaceae</taxon>
        <taxon>Novipirellula</taxon>
    </lineage>
</organism>
<feature type="signal peptide" evidence="3">
    <location>
        <begin position="1"/>
        <end position="29"/>
    </location>
</feature>
<dbReference type="EC" id="3.4.21.-" evidence="4"/>
<dbReference type="EMBL" id="SJPV01000012">
    <property type="protein sequence ID" value="TWU32500.1"/>
    <property type="molecule type" value="Genomic_DNA"/>
</dbReference>
<feature type="coiled-coil region" evidence="1">
    <location>
        <begin position="88"/>
        <end position="115"/>
    </location>
</feature>
<keyword evidence="4" id="KW-0645">Protease</keyword>
<name>A0A5C6D6P8_9BACT</name>
<dbReference type="Gene3D" id="2.60.120.380">
    <property type="match status" value="2"/>
</dbReference>
<keyword evidence="5" id="KW-1185">Reference proteome</keyword>
<dbReference type="Proteomes" id="UP000319143">
    <property type="component" value="Unassembled WGS sequence"/>
</dbReference>
<keyword evidence="3" id="KW-0732">Signal</keyword>
<evidence type="ECO:0000256" key="3">
    <source>
        <dbReference type="SAM" id="SignalP"/>
    </source>
</evidence>
<comment type="caution">
    <text evidence="4">The sequence shown here is derived from an EMBL/GenBank/DDBJ whole genome shotgun (WGS) entry which is preliminary data.</text>
</comment>
<accession>A0A5C6D6P8</accession>
<dbReference type="GO" id="GO:0006508">
    <property type="term" value="P:proteolysis"/>
    <property type="evidence" value="ECO:0007669"/>
    <property type="project" value="UniProtKB-KW"/>
</dbReference>
<evidence type="ECO:0000256" key="2">
    <source>
        <dbReference type="SAM" id="MobiDB-lite"/>
    </source>
</evidence>
<dbReference type="AlphaFoldDB" id="A0A5C6D6P8"/>
<sequence length="765" mass="83633" precursor="true">MKEGDRVKTNPSICLALMVTLTFPIGAQAQQDDPHIGYVYPAGGRLGTTFQVLLGGQHLDGATAVHISGDGIEAEVIEHIRPLNQGQFKEIQNRMGELRKNIKTAEDEAALTELRQRLATFSIRRSSASALVETVTLQVTISSGADIGNREMRLLTEQGLTNPMVFCIDQLAETTELSGRNLAVTASESRGGRGRKKQQNTRPDPGTSPVEIEAELPTDITLPTIVNGQILPGDADRYRFHARQGEQLVVNVSARRLIPYLSDAVPGWFQAVVAIYDADGRRIAFQDDFHLHPDPVLYCEIPKDGQYIVEIRDALYRGREDFVYRFDIGELPFFTSIFPLGGQAEVATRVEFSGWNLPMRTEFKTFKASGIHSISVRDGKRLSNRLPFAVDTLPECSETEPNNELGHAEPVTMPVIVNGRIASPGDVDMFCFEGRAGDNIVAEVKARRLGSPLDSALKLTSASGDQLAFNDDYEDRAAGLVTHHADARVSFEIPADGLYYLSLGDLQQKGGPEYGYRLHINQQQPDFELRVVPSSINARAGSNVPITVYTVRRDGFADEILLTLVDPPPGYSLRGGRIPAGQDVIRLTLTGPEEYAGKPQSLVIEGRSIADGYELVRRAVPADDQMQAFANRHLVTAKELLVAVTGSSSLPLMNVLGDELVQIPDGGTVEVPISVPSRSAFGEIQLELSDPPEGISIQSTTLGYWRGNMILRSEQSAQSGLQGNLIVNVYAAKTSEDSGKGKEQRKNRRILLNTLPAIPFEIVAD</sequence>
<evidence type="ECO:0000313" key="4">
    <source>
        <dbReference type="EMBL" id="TWU32500.1"/>
    </source>
</evidence>
<keyword evidence="4" id="KW-0378">Hydrolase</keyword>
<protein>
    <submittedName>
        <fullName evidence="4">Putative subtilase-type serine protease</fullName>
        <ecNumber evidence="4">3.4.21.-</ecNumber>
    </submittedName>
</protein>
<dbReference type="GO" id="GO:0008233">
    <property type="term" value="F:peptidase activity"/>
    <property type="evidence" value="ECO:0007669"/>
    <property type="project" value="UniProtKB-KW"/>
</dbReference>
<feature type="region of interest" description="Disordered" evidence="2">
    <location>
        <begin position="182"/>
        <end position="210"/>
    </location>
</feature>